<name>A0A133NTS2_FUSNU</name>
<gene>
    <name evidence="1" type="ORF">HMPREF3221_01376</name>
</gene>
<proteinExistence type="predicted"/>
<dbReference type="Proteomes" id="UP000070401">
    <property type="component" value="Unassembled WGS sequence"/>
</dbReference>
<dbReference type="RefSeq" id="WP_187151699.1">
    <property type="nucleotide sequence ID" value="NZ_KQ956718.1"/>
</dbReference>
<keyword evidence="2" id="KW-1185">Reference proteome</keyword>
<reference evidence="2" key="1">
    <citation type="submission" date="2016-01" db="EMBL/GenBank/DDBJ databases">
        <authorList>
            <person name="Mitreva M."/>
            <person name="Pepin K.H."/>
            <person name="Mihindukulasuriya K.A."/>
            <person name="Fulton R."/>
            <person name="Fronick C."/>
            <person name="O'Laughlin M."/>
            <person name="Miner T."/>
            <person name="Herter B."/>
            <person name="Rosa B.A."/>
            <person name="Cordes M."/>
            <person name="Tomlinson C."/>
            <person name="Wollam A."/>
            <person name="Palsikar V.B."/>
            <person name="Mardis E.R."/>
            <person name="Wilson R.K."/>
        </authorList>
    </citation>
    <scope>NUCLEOTIDE SEQUENCE [LARGE SCALE GENOMIC DNA]</scope>
    <source>
        <strain evidence="2">MJR7757B</strain>
    </source>
</reference>
<dbReference type="STRING" id="1408287.GCA_000493815_01979"/>
<dbReference type="PATRIC" id="fig|851.8.peg.1384"/>
<dbReference type="AlphaFoldDB" id="A0A133NTS2"/>
<organism evidence="1 2">
    <name type="scientific">Fusobacterium nucleatum</name>
    <dbReference type="NCBI Taxonomy" id="851"/>
    <lineage>
        <taxon>Bacteria</taxon>
        <taxon>Fusobacteriati</taxon>
        <taxon>Fusobacteriota</taxon>
        <taxon>Fusobacteriia</taxon>
        <taxon>Fusobacteriales</taxon>
        <taxon>Fusobacteriaceae</taxon>
        <taxon>Fusobacterium</taxon>
    </lineage>
</organism>
<evidence type="ECO:0008006" key="3">
    <source>
        <dbReference type="Google" id="ProtNLM"/>
    </source>
</evidence>
<accession>A0A133NTS2</accession>
<sequence length="146" mass="17350">MKNGNNMLISRVKQVYLYIFSNFNEEWNSEIKKILSKEEFLIFSKMKKYDKVHSYNLYQKVKSNKILSSQEIYLKLALLHDSGKGKAGLFRRIKKVLIGDKILEKHPEIAFEKLKNINFELAKLSLQHHNKDVDEKMKIFQELDDK</sequence>
<dbReference type="EMBL" id="LRPY01000139">
    <property type="protein sequence ID" value="KXA19680.1"/>
    <property type="molecule type" value="Genomic_DNA"/>
</dbReference>
<dbReference type="eggNOG" id="ENOG5030I98">
    <property type="taxonomic scope" value="Bacteria"/>
</dbReference>
<evidence type="ECO:0000313" key="2">
    <source>
        <dbReference type="Proteomes" id="UP000070401"/>
    </source>
</evidence>
<protein>
    <recommendedName>
        <fullName evidence="3">Phosphohydrolase</fullName>
    </recommendedName>
</protein>
<evidence type="ECO:0000313" key="1">
    <source>
        <dbReference type="EMBL" id="KXA19680.1"/>
    </source>
</evidence>
<comment type="caution">
    <text evidence="1">The sequence shown here is derived from an EMBL/GenBank/DDBJ whole genome shotgun (WGS) entry which is preliminary data.</text>
</comment>